<protein>
    <submittedName>
        <fullName evidence="1">Uncharacterized protein</fullName>
    </submittedName>
</protein>
<name>A0A7T4E2A6_9BURK</name>
<dbReference type="Proteomes" id="UP000595231">
    <property type="component" value="Chromosome"/>
</dbReference>
<dbReference type="AlphaFoldDB" id="A0A7T4E2A6"/>
<accession>A0A7T4E2A6</accession>
<gene>
    <name evidence="1" type="ORF">I6I07_19310</name>
</gene>
<dbReference type="RefSeq" id="WP_198483296.1">
    <property type="nucleotide sequence ID" value="NZ_CP065997.1"/>
</dbReference>
<evidence type="ECO:0000313" key="2">
    <source>
        <dbReference type="Proteomes" id="UP000595231"/>
    </source>
</evidence>
<organism evidence="1 2">
    <name type="scientific">Achromobacter deleyi</name>
    <dbReference type="NCBI Taxonomy" id="1353891"/>
    <lineage>
        <taxon>Bacteria</taxon>
        <taxon>Pseudomonadati</taxon>
        <taxon>Pseudomonadota</taxon>
        <taxon>Betaproteobacteria</taxon>
        <taxon>Burkholderiales</taxon>
        <taxon>Alcaligenaceae</taxon>
        <taxon>Achromobacter</taxon>
    </lineage>
</organism>
<dbReference type="EMBL" id="CP065997">
    <property type="protein sequence ID" value="QQB32796.1"/>
    <property type="molecule type" value="Genomic_DNA"/>
</dbReference>
<sequence length="68" mass="7215">MIKLTDSNGAAVYLAPDAIACIQEAGASSAWHGIRAYVRTFVGKTYEVQQDASEINAAVEAAQQRSEA</sequence>
<reference evidence="1 2" key="1">
    <citation type="submission" date="2020-12" db="EMBL/GenBank/DDBJ databases">
        <title>FDA dAtabase for Regulatory Grade micrObial Sequences (FDA-ARGOS): Supporting development and validation of Infectious Disease Dx tests.</title>
        <authorList>
            <person name="Sproer C."/>
            <person name="Gronow S."/>
            <person name="Severitt S."/>
            <person name="Schroder I."/>
            <person name="Tallon L."/>
            <person name="Sadzewicz L."/>
            <person name="Zhao X."/>
            <person name="Boylan J."/>
            <person name="Ott S."/>
            <person name="Bowen H."/>
            <person name="Vavikolanu K."/>
            <person name="Mehta A."/>
            <person name="Aluvathingal J."/>
            <person name="Nadendla S."/>
            <person name="Lowell S."/>
            <person name="Myers T."/>
            <person name="Yan Y."/>
            <person name="Sichtig H."/>
        </authorList>
    </citation>
    <scope>NUCLEOTIDE SEQUENCE [LARGE SCALE GENOMIC DNA]</scope>
    <source>
        <strain evidence="1 2">FDAARGOS_1050</strain>
    </source>
</reference>
<proteinExistence type="predicted"/>
<evidence type="ECO:0000313" key="1">
    <source>
        <dbReference type="EMBL" id="QQB32796.1"/>
    </source>
</evidence>